<gene>
    <name evidence="3" type="primary">C3orf52</name>
</gene>
<reference evidence="3 4" key="1">
    <citation type="journal article" date="2019" name="Proc. Natl. Acad. Sci. U.S.A.">
        <title>Regulatory changes in pterin and carotenoid genes underlie balanced color polymorphisms in the wall lizard.</title>
        <authorList>
            <person name="Andrade P."/>
            <person name="Pinho C."/>
            <person name="Perez I de Lanuza G."/>
            <person name="Afonso S."/>
            <person name="Brejcha J."/>
            <person name="Rubin C.J."/>
            <person name="Wallerman O."/>
            <person name="Pereira P."/>
            <person name="Sabatino S.J."/>
            <person name="Bellati A."/>
            <person name="Pellitteri-Rosa D."/>
            <person name="Bosakova Z."/>
            <person name="Bunikis I."/>
            <person name="Carretero M.A."/>
            <person name="Feiner N."/>
            <person name="Marsik P."/>
            <person name="Pauperio F."/>
            <person name="Salvi D."/>
            <person name="Soler L."/>
            <person name="While G.M."/>
            <person name="Uller T."/>
            <person name="Font E."/>
            <person name="Andersson L."/>
            <person name="Carneiro M."/>
        </authorList>
    </citation>
    <scope>NUCLEOTIDE SEQUENCE</scope>
</reference>
<dbReference type="OMA" id="GFMKYMM"/>
<sequence length="219" mass="25176">MNGHETIDLPALSNEEREHEPLNPEAHNQTPAYFKSCFETVFWKCKLWMILTSAFLVLILVTILSLVFYSAVYIDEDDYWDPESIENGSLHNFTGILKIHCTNPDLELSESAFKLIFENLSKRLTDVYSHSPALGRYFVMAEVVSFSKENNSASYLLWFTVPPETEEFMKSRMSEGFVMNILRQNIYDKEEMDGLNVPDCTNMTLDPTSLSVMQIQTGE</sequence>
<dbReference type="GO" id="GO:0005886">
    <property type="term" value="C:plasma membrane"/>
    <property type="evidence" value="ECO:0007669"/>
    <property type="project" value="Ensembl"/>
</dbReference>
<dbReference type="OrthoDB" id="8879801at2759"/>
<evidence type="ECO:0000313" key="3">
    <source>
        <dbReference type="Ensembl" id="ENSPMRP00000013589.1"/>
    </source>
</evidence>
<reference evidence="3" key="2">
    <citation type="submission" date="2025-08" db="UniProtKB">
        <authorList>
            <consortium name="Ensembl"/>
        </authorList>
    </citation>
    <scope>IDENTIFICATION</scope>
</reference>
<reference evidence="3" key="3">
    <citation type="submission" date="2025-09" db="UniProtKB">
        <authorList>
            <consortium name="Ensembl"/>
        </authorList>
    </citation>
    <scope>IDENTIFICATION</scope>
</reference>
<organism evidence="3 4">
    <name type="scientific">Podarcis muralis</name>
    <name type="common">Wall lizard</name>
    <name type="synonym">Lacerta muralis</name>
    <dbReference type="NCBI Taxonomy" id="64176"/>
    <lineage>
        <taxon>Eukaryota</taxon>
        <taxon>Metazoa</taxon>
        <taxon>Chordata</taxon>
        <taxon>Craniata</taxon>
        <taxon>Vertebrata</taxon>
        <taxon>Euteleostomi</taxon>
        <taxon>Lepidosauria</taxon>
        <taxon>Squamata</taxon>
        <taxon>Bifurcata</taxon>
        <taxon>Unidentata</taxon>
        <taxon>Episquamata</taxon>
        <taxon>Laterata</taxon>
        <taxon>Lacertibaenia</taxon>
        <taxon>Lacertidae</taxon>
        <taxon>Podarcis</taxon>
    </lineage>
</organism>
<proteinExistence type="predicted"/>
<name>A0A670IPZ2_PODMU</name>
<accession>A0A670IPZ2</accession>
<keyword evidence="2" id="KW-1133">Transmembrane helix</keyword>
<keyword evidence="2" id="KW-0472">Membrane</keyword>
<dbReference type="Proteomes" id="UP000472272">
    <property type="component" value="Chromosome 4"/>
</dbReference>
<evidence type="ECO:0000313" key="4">
    <source>
        <dbReference type="Proteomes" id="UP000472272"/>
    </source>
</evidence>
<feature type="region of interest" description="Disordered" evidence="1">
    <location>
        <begin position="1"/>
        <end position="26"/>
    </location>
</feature>
<dbReference type="PANTHER" id="PTHR14636">
    <property type="entry name" value="TPA-INDUCED TRANSMEMBRANE PROTEIN"/>
    <property type="match status" value="1"/>
</dbReference>
<evidence type="ECO:0000256" key="1">
    <source>
        <dbReference type="SAM" id="MobiDB-lite"/>
    </source>
</evidence>
<protein>
    <submittedName>
        <fullName evidence="3">Chromosome 3 open reading frame 52</fullName>
    </submittedName>
</protein>
<dbReference type="Ensembl" id="ENSPMRT00000014518.1">
    <property type="protein sequence ID" value="ENSPMRP00000013589.1"/>
    <property type="gene ID" value="ENSPMRG00000009110.1"/>
</dbReference>
<dbReference type="GeneTree" id="ENSGT00390000014574"/>
<keyword evidence="4" id="KW-1185">Reference proteome</keyword>
<dbReference type="AlphaFoldDB" id="A0A670IPZ2"/>
<evidence type="ECO:0000256" key="2">
    <source>
        <dbReference type="SAM" id="Phobius"/>
    </source>
</evidence>
<dbReference type="InterPro" id="IPR033223">
    <property type="entry name" value="TTMP"/>
</dbReference>
<feature type="transmembrane region" description="Helical" evidence="2">
    <location>
        <begin position="48"/>
        <end position="69"/>
    </location>
</feature>
<keyword evidence="2" id="KW-0812">Transmembrane</keyword>
<dbReference type="PANTHER" id="PTHR14636:SF1">
    <property type="entry name" value="TPA-INDUCED TRANSMEMBRANE PROTEIN"/>
    <property type="match status" value="1"/>
</dbReference>